<accession>A0A7S0KFC3</accession>
<dbReference type="FunFam" id="1.10.8.710:FF:000003">
    <property type="entry name" value="Dynein axonemal heavy chain 5"/>
    <property type="match status" value="1"/>
</dbReference>
<dbReference type="InterPro" id="IPR026983">
    <property type="entry name" value="DHC"/>
</dbReference>
<comment type="subcellular location">
    <subcellularLocation>
        <location evidence="1">Cytoplasm</location>
        <location evidence="1">Cytoskeleton</location>
        <location evidence="1">Flagellum axoneme</location>
    </subcellularLocation>
</comment>
<dbReference type="Gene3D" id="3.10.490.20">
    <property type="match status" value="1"/>
</dbReference>
<evidence type="ECO:0000256" key="5">
    <source>
        <dbReference type="ARBA" id="ARBA00022737"/>
    </source>
</evidence>
<dbReference type="InterPro" id="IPR035706">
    <property type="entry name" value="AAA_9"/>
</dbReference>
<feature type="coiled-coil region" evidence="18">
    <location>
        <begin position="2063"/>
        <end position="2090"/>
    </location>
</feature>
<keyword evidence="10" id="KW-0243">Dynein</keyword>
<dbReference type="Gene3D" id="1.10.8.720">
    <property type="entry name" value="Region D6 of dynein motor"/>
    <property type="match status" value="1"/>
</dbReference>
<name>A0A7S0KFC3_MICPS</name>
<dbReference type="InterPro" id="IPR041228">
    <property type="entry name" value="Dynein_C"/>
</dbReference>
<dbReference type="SUPFAM" id="SSF52540">
    <property type="entry name" value="P-loop containing nucleoside triphosphate hydrolases"/>
    <property type="match status" value="4"/>
</dbReference>
<dbReference type="GO" id="GO:0070286">
    <property type="term" value="P:axonemal dynein complex assembly"/>
    <property type="evidence" value="ECO:0007669"/>
    <property type="project" value="UniProtKB-ARBA"/>
</dbReference>
<dbReference type="InterPro" id="IPR041589">
    <property type="entry name" value="DNAH3_AAA_lid_1"/>
</dbReference>
<evidence type="ECO:0000256" key="10">
    <source>
        <dbReference type="ARBA" id="ARBA00023017"/>
    </source>
</evidence>
<evidence type="ECO:0000256" key="12">
    <source>
        <dbReference type="ARBA" id="ARBA00023069"/>
    </source>
</evidence>
<keyword evidence="3" id="KW-0963">Cytoplasm</keyword>
<dbReference type="FunFam" id="3.40.50.300:FF:001386">
    <property type="entry name" value="Dynein heavy chain, putative"/>
    <property type="match status" value="1"/>
</dbReference>
<dbReference type="Pfam" id="PF08393">
    <property type="entry name" value="DHC_N2"/>
    <property type="match status" value="1"/>
</dbReference>
<comment type="subunit">
    <text evidence="17">Consists of at least 3 heavy chains (alpha, beta and gamma), 2 intermediate chains and 8 light chains.</text>
</comment>
<dbReference type="Gene3D" id="1.20.920.20">
    <property type="match status" value="1"/>
</dbReference>
<dbReference type="InterPro" id="IPR043157">
    <property type="entry name" value="Dynein_AAA1S"/>
</dbReference>
<proteinExistence type="inferred from homology"/>
<evidence type="ECO:0000313" key="20">
    <source>
        <dbReference type="EMBL" id="CAD8578245.1"/>
    </source>
</evidence>
<dbReference type="Pfam" id="PF12781">
    <property type="entry name" value="AAA_9"/>
    <property type="match status" value="1"/>
</dbReference>
<keyword evidence="7" id="KW-0970">Cilium biogenesis/degradation</keyword>
<dbReference type="GO" id="GO:0051959">
    <property type="term" value="F:dynein light intermediate chain binding"/>
    <property type="evidence" value="ECO:0007669"/>
    <property type="project" value="InterPro"/>
</dbReference>
<feature type="coiled-coil region" evidence="18">
    <location>
        <begin position="2282"/>
        <end position="2344"/>
    </location>
</feature>
<comment type="similarity">
    <text evidence="2">Belongs to the dynein heavy chain family.</text>
</comment>
<dbReference type="FunFam" id="1.20.58.1120:FF:000005">
    <property type="entry name" value="Dynein, axonemal, heavy chain 12"/>
    <property type="match status" value="1"/>
</dbReference>
<evidence type="ECO:0000256" key="11">
    <source>
        <dbReference type="ARBA" id="ARBA00023054"/>
    </source>
</evidence>
<dbReference type="Gene3D" id="1.20.1270.280">
    <property type="match status" value="1"/>
</dbReference>
<dbReference type="InterPro" id="IPR013602">
    <property type="entry name" value="Dynein_heavy_linker"/>
</dbReference>
<evidence type="ECO:0000256" key="9">
    <source>
        <dbReference type="ARBA" id="ARBA00022846"/>
    </source>
</evidence>
<dbReference type="Gene3D" id="3.40.50.300">
    <property type="entry name" value="P-loop containing nucleotide triphosphate hydrolases"/>
    <property type="match status" value="5"/>
</dbReference>
<dbReference type="GO" id="GO:0008569">
    <property type="term" value="F:minus-end-directed microtubule motor activity"/>
    <property type="evidence" value="ECO:0007669"/>
    <property type="project" value="InterPro"/>
</dbReference>
<dbReference type="InterPro" id="IPR043160">
    <property type="entry name" value="Dynein_C_barrel"/>
</dbReference>
<organism evidence="20">
    <name type="scientific">Micromonas pusilla</name>
    <name type="common">Picoplanktonic green alga</name>
    <name type="synonym">Chromulina pusilla</name>
    <dbReference type="NCBI Taxonomy" id="38833"/>
    <lineage>
        <taxon>Eukaryota</taxon>
        <taxon>Viridiplantae</taxon>
        <taxon>Chlorophyta</taxon>
        <taxon>Mamiellophyceae</taxon>
        <taxon>Mamiellales</taxon>
        <taxon>Mamiellaceae</taxon>
        <taxon>Micromonas</taxon>
    </lineage>
</organism>
<keyword evidence="4" id="KW-0493">Microtubule</keyword>
<evidence type="ECO:0000256" key="14">
    <source>
        <dbReference type="ARBA" id="ARBA00023212"/>
    </source>
</evidence>
<dbReference type="FunFam" id="3.10.490.20:FF:000010">
    <property type="entry name" value="Dynein heavy chain, putative"/>
    <property type="match status" value="1"/>
</dbReference>
<dbReference type="InterPro" id="IPR042219">
    <property type="entry name" value="AAA_lid_11_sf"/>
</dbReference>
<dbReference type="FunFam" id="3.40.50.300:FF:000049">
    <property type="entry name" value="Dynein, axonemal, heavy chain 5"/>
    <property type="match status" value="1"/>
</dbReference>
<evidence type="ECO:0000256" key="7">
    <source>
        <dbReference type="ARBA" id="ARBA00022794"/>
    </source>
</evidence>
<dbReference type="FunFam" id="3.40.50.300:FF:002141">
    <property type="entry name" value="Dynein heavy chain"/>
    <property type="match status" value="1"/>
</dbReference>
<evidence type="ECO:0000256" key="16">
    <source>
        <dbReference type="ARBA" id="ARBA00058146"/>
    </source>
</evidence>
<feature type="domain" description="AAA+ ATPase" evidence="19">
    <location>
        <begin position="1082"/>
        <end position="1214"/>
    </location>
</feature>
<evidence type="ECO:0000256" key="2">
    <source>
        <dbReference type="ARBA" id="ARBA00008887"/>
    </source>
</evidence>
<evidence type="ECO:0000256" key="3">
    <source>
        <dbReference type="ARBA" id="ARBA00022490"/>
    </source>
</evidence>
<keyword evidence="8" id="KW-0067">ATP-binding</keyword>
<dbReference type="FunFam" id="1.20.920.20:FF:000001">
    <property type="entry name" value="dynein heavy chain 2, axonemal"/>
    <property type="match status" value="1"/>
</dbReference>
<dbReference type="Gene3D" id="1.10.8.710">
    <property type="match status" value="1"/>
</dbReference>
<evidence type="ECO:0000256" key="17">
    <source>
        <dbReference type="ARBA" id="ARBA00065818"/>
    </source>
</evidence>
<dbReference type="Gene3D" id="1.20.58.1120">
    <property type="match status" value="1"/>
</dbReference>
<evidence type="ECO:0000256" key="1">
    <source>
        <dbReference type="ARBA" id="ARBA00004611"/>
    </source>
</evidence>
<evidence type="ECO:0000256" key="4">
    <source>
        <dbReference type="ARBA" id="ARBA00022701"/>
    </source>
</evidence>
<dbReference type="InterPro" id="IPR042228">
    <property type="entry name" value="Dynein_linker_3"/>
</dbReference>
<dbReference type="InterPro" id="IPR024317">
    <property type="entry name" value="Dynein_heavy_chain_D4_dom"/>
</dbReference>
<dbReference type="Gene3D" id="1.10.472.130">
    <property type="match status" value="1"/>
</dbReference>
<evidence type="ECO:0000259" key="19">
    <source>
        <dbReference type="SMART" id="SM00382"/>
    </source>
</evidence>
<dbReference type="GO" id="GO:0005874">
    <property type="term" value="C:microtubule"/>
    <property type="evidence" value="ECO:0007669"/>
    <property type="project" value="UniProtKB-KW"/>
</dbReference>
<dbReference type="Pfam" id="PF18199">
    <property type="entry name" value="Dynein_C"/>
    <property type="match status" value="1"/>
</dbReference>
<dbReference type="Gene3D" id="1.20.920.30">
    <property type="match status" value="1"/>
</dbReference>
<dbReference type="InterPro" id="IPR027417">
    <property type="entry name" value="P-loop_NTPase"/>
</dbReference>
<keyword evidence="6" id="KW-0547">Nucleotide-binding</keyword>
<dbReference type="Pfam" id="PF12780">
    <property type="entry name" value="AAA_8"/>
    <property type="match status" value="1"/>
</dbReference>
<dbReference type="InterPro" id="IPR041466">
    <property type="entry name" value="Dynein_AAA5_ext"/>
</dbReference>
<dbReference type="GO" id="GO:0005858">
    <property type="term" value="C:axonemal dynein complex"/>
    <property type="evidence" value="ECO:0007669"/>
    <property type="project" value="UniProtKB-ARBA"/>
</dbReference>
<sequence>MRRLASLAASVDGNSESWLTFRLLGVSCYEIKATLMDEANARRNAMLKELTDEFFQGSTSCRDRYADIANKLRMEVTNPEELDRLRRDMEKAFAERDGLQADLDACTALSEVLERAFHWPSLDEEVAGVYWEAMTWPSVITEIVAECEQRVKELTKKFKKELKADKETLSEDCHSARFEYNDFIRLGDIDAVEERLVRVEEIDAHHEALKERQELYASRQEIFGERGTRPKHLAELVKDFEPYANIWKTCAEVTRTVPEWIEGPFAALDPEKVSGAVEVWDRSTKKNLKVLDGPPREVGEALLAKIQHFQELLPLVVALRNPGLKDRHWAKLSEDLGFAVNGKDPNFTLQKALKLDLVAHIETVEKVSESASKEYSLERTLDKMQKDWTGVVFERKAWRETGSYILNATDEIQILLDDQVVKAMAMKASPYIGPFEDRAKQWEKTLLTIQEVLDSWLKCQNGWLYLEPIFGSDDIMQQMPTEGRKFKTVDVQYRKMMEKLKITADVVVVGADEELLNQLQQSNALLDDVNSGLSEYLETKRLAFPRFYFLSNDELLEILSETKDPLRVQPFLKKVFEAIHALEFQEDLEATAMISEEGEKVPFKNSFNPNTAGGQVEKWLTECEAAQRETVAEVCKHSSEAYATTKRTEWMIQWPGQVVLCIGSLYWTSETEEALRTGTMPEYAEKCTAQLMDIVELVRGQLTKLQRKTLSALVVIEVHARDVVAQLAKQGVASPDDFEWASQLRYTWDEREETGEAAVMVRMINAAVWYGNEYLGNSSRLVITPLTDRCYRTLMGAIHLNLGGAPAGPAGTGKTETTKDLAKAIAMQCVVFNCSDGLDYLAMAKFFKGLAASGAWACFDEFNRINLDVLSVCAQQVYCVLQAIRERKKEFVFTDGAVVSLDPRVGFFITMNPGYAGRQELPENLKALFRGVTMMVPNRQIIKKVKLAACGYQENEFLAKKFFVLYGLCEQQLSKQAHYDFGLRNILSVLRTMGASKRANPNKSEVYLAMRTLRDMNMSKFVAEDVPLFLSLIDDIFPGTKADKAVFPDIEAAMAKVATEKGLQLHPTWLAKCVQLYETYLVRHGIMLVGPTGGGKTAICETLAGALTEVGNKHVVWKMNPKAITAPQMFGRLDAATGDWTEGVFAVLWRRAAKEKKNNTWIVLDGPVDAIWIENLNTVLDDNKVLTLANGDRVQMSGMMKAMFEPENLNNASPATVSRAGIIYVSETELGWKPLVASWLDKRRKQESALLKPMFDKYIDPIIHFITLECKPIMGGIPWEHVSRDFCSVGSLLTMLQACLKPTSEGDKPETLSEGHYERLFIYCVCWSLGAMLPADDRPKFNAKLCELAKGNVPDMEPGDTLFEYYVNEDNTEWAPWVDRVPTWEYPKLEERPKFASLVIPTLDSVRLEYALNLVSSVDGSSLFVGGPGTAKTTTIKSFISSFDPDKMLNKPITFSSLTTPGVFQTAVEGAVEKRQGRTFGPPTGKKLIVFVDDISMPQMNDWGDQVTNEIVRQLLEQGGMYSLDKPIGDMKMIVDVQYLAAMNTPGGGKNDIPNRLKRHFCIFNVPLPSVAAINNIFGQLVAGRFAADVFSANVVAAAEKLVPITIDLWNKVQTKMLPTPAKFHYLFNMRELSKVFQGLILAERDRFKNGVQHPPFGGNVKSPEGYLVALWRHECERVFVDKLTSYDDKNWTDSLIQKIIGETFGEKITKEVEERVYFVDFLRPPVIDEQTGDVIEANPSYYESSVDLQMVKDLADKKMAMFNETSKTVKLDLVLFEDALTHMMRIARLLSMDRGSALLVGVGGSGKQSLTRLAAYIVGAFTFQITISKQYNQSALFEDLKALYKVAGLKGQKVAFIFTDAEVKEESFLEFINQILMTGEVAGLFPKDELDMIVNDMRAVAKRECPEMPDTWENLYQLFLGRVRDNLHTCLCFSPVGDKFATRARNFPGLINGCTIDWFLPWPQDALIAVSTKYIGDFSMACGDEVKALLQEHMGHVHTAVTQACKEYFEKFRRNVYVTPKSYLSFIDGYRSLYQKKLDDVNVLADKINSGLSKLFEAKSDVKKMQVELTQKNKDLAEAQKSSEKLLKEISASTAVAEKEKAKVAVIVEGVTAKANEIEAGKIEAEEDLKAAQPAMDAALEALNSIDQKSIQNTKALKNPPDLVKRILDAVLVLRQYPMSKKVAWHEPKKGQVVIDASENWKNVSMAMMGDNFLNALLSFPKEQINDETCEFLDAYLDAPDFNYEGAMKSAQAVAGLCNWCEAMKTYHFVAKVVDPKMRALREAQAVLDDANREKQKAEDELAEVQAGLDAMQAKFDEAMAEKQRLLDDAEATQKRMDAATALITALAGEEVRWTEQSKQFDLQIQRLTGDCAIASSFVSYLGPFNKEFRDLLMQRDFYGDLIKREIPVTENLDVSKFLVEEAEVGEWTLQGLPTDDISVQNGIMVTRATRYPVLVDPQGQGINWLKNREQDNQLRVTSLNDKHFRTVLDDCLSFGKPMLIENIEEELDPVLDPVLEKRFVKKGKNFIIQLDKEVDYSPSFQLFCTTRLPNPHYSPELCAKVTVVDFTVTPVGLEDQLLAKLILKEKNELEVQRLGLMEEVTNYKKKIKQLEDDLLFRLSNSQGNLLDDVELIEVLNNTKITAQEVNEKLANASETNAKITEACEEYRPVAHRATLIYFLIAEFASVNVMYQTSLKQFNELYELAIDNAEPAQMPAKRIVNIIDHMTYSVYLYIQRGLFERHKLTFALMMTNKILISAKQLSPDNVNVFLKGGGSLDIKSVRKKPKEWIPDKCWLDVNALQKTAAFSDILDSFDRNEPMWKKWYDLEAPEQVSVPDFEDRITKFEKMMIVKALREDRTQVAAQAYIGDAIGQQFVESVPLNVEATWEETTPYRPVICLLSPGADPTKLIEELAKKKKLKLSGVSMGQGQEIIARKLIQTAVKKGEWVILQNTHLGLGYMAEIEVYLTKAEELHEDFRLWITAEPHPQFPIGLLQMSIKLTNEAPVGMRAGLRNSYAWVTQDMMDAVPRYEWRQLLYIMCYLHSIVQERRKFGPIGWNVPYEFNASDLGACVQFLQNHITEMDMKKLNSPTWPTVTYMISSIQYGGRITDGFDELLMDTYAAKYFNQGALTKGIELFPGYKVPDSTDVTDFRADIEALPLTESPEIFGLHPNADLTFRTLAVSQMVSTIVDTMPKSGGGGGGKSPEEIVNAICADLLSKVPEPFVPEITKEMLKKLPGGPTQPLTVHLRQEIDRLNIIIILATKTLKNLQLAIAGTIALAGDLVDALDKLFNAAIPAAWLKKSWESATIGTWFQGLLMRHKQLDKWLREGRPKAYWLTGFFNPQGFLTAMKQEVNRQHAKDKWALDDVVMTSQVTHPPKDVEQLKDGMSEGVYVYGLFLEGCRWDGKQNKLVDSDPKKLFTPLPVLEVTGVLGKDKVTKGVYEAPTYRVKKRTGLNFISTFPLRTEDPPSKWVMRGVALLCSVD</sequence>
<evidence type="ECO:0000256" key="13">
    <source>
        <dbReference type="ARBA" id="ARBA00023175"/>
    </source>
</evidence>
<keyword evidence="13" id="KW-0505">Motor protein</keyword>
<dbReference type="InterPro" id="IPR035699">
    <property type="entry name" value="AAA_6"/>
</dbReference>
<evidence type="ECO:0000256" key="6">
    <source>
        <dbReference type="ARBA" id="ARBA00022741"/>
    </source>
</evidence>
<dbReference type="InterPro" id="IPR003593">
    <property type="entry name" value="AAA+_ATPase"/>
</dbReference>
<dbReference type="Gene3D" id="1.20.140.100">
    <property type="entry name" value="Dynein heavy chain, N-terminal domain 2"/>
    <property type="match status" value="1"/>
</dbReference>
<dbReference type="Gene3D" id="6.10.140.1060">
    <property type="match status" value="1"/>
</dbReference>
<dbReference type="InterPro" id="IPR004273">
    <property type="entry name" value="Dynein_heavy_D6_P-loop"/>
</dbReference>
<dbReference type="Gene3D" id="1.10.287.2620">
    <property type="match status" value="1"/>
</dbReference>
<dbReference type="FunFam" id="3.40.50.300:FF:000320">
    <property type="entry name" value="Dynein, axonemal, heavy chain 5"/>
    <property type="match status" value="1"/>
</dbReference>
<feature type="coiled-coil region" evidence="18">
    <location>
        <begin position="2588"/>
        <end position="2664"/>
    </location>
</feature>
<dbReference type="PANTHER" id="PTHR46961">
    <property type="entry name" value="DYNEIN HEAVY CHAIN 1, AXONEMAL-LIKE PROTEIN"/>
    <property type="match status" value="1"/>
</dbReference>
<evidence type="ECO:0000256" key="18">
    <source>
        <dbReference type="SAM" id="Coils"/>
    </source>
</evidence>
<reference evidence="20" key="1">
    <citation type="submission" date="2021-01" db="EMBL/GenBank/DDBJ databases">
        <authorList>
            <person name="Corre E."/>
            <person name="Pelletier E."/>
            <person name="Niang G."/>
            <person name="Scheremetjew M."/>
            <person name="Finn R."/>
            <person name="Kale V."/>
            <person name="Holt S."/>
            <person name="Cochrane G."/>
            <person name="Meng A."/>
            <person name="Brown T."/>
            <person name="Cohen L."/>
        </authorList>
    </citation>
    <scope>NUCLEOTIDE SEQUENCE</scope>
    <source>
        <strain evidence="20">CCMP494</strain>
    </source>
</reference>
<evidence type="ECO:0000256" key="8">
    <source>
        <dbReference type="ARBA" id="ARBA00022840"/>
    </source>
</evidence>
<feature type="domain" description="AAA+ ATPase" evidence="19">
    <location>
        <begin position="1418"/>
        <end position="1567"/>
    </location>
</feature>
<dbReference type="FunFam" id="1.20.140.100:FF:000004">
    <property type="entry name" value="Dynein axonemal heavy chain 6"/>
    <property type="match status" value="1"/>
</dbReference>
<dbReference type="Pfam" id="PF03028">
    <property type="entry name" value="Dynein_heavy"/>
    <property type="match status" value="1"/>
</dbReference>
<dbReference type="Pfam" id="PF18198">
    <property type="entry name" value="AAA_lid_11"/>
    <property type="match status" value="1"/>
</dbReference>
<dbReference type="GO" id="GO:0060294">
    <property type="term" value="P:cilium movement involved in cell motility"/>
    <property type="evidence" value="ECO:0007669"/>
    <property type="project" value="UniProtKB-ARBA"/>
</dbReference>
<keyword evidence="11 18" id="KW-0175">Coiled coil</keyword>
<dbReference type="Gene3D" id="1.10.8.1220">
    <property type="match status" value="1"/>
</dbReference>
<dbReference type="Pfam" id="PF12774">
    <property type="entry name" value="AAA_6"/>
    <property type="match status" value="1"/>
</dbReference>
<dbReference type="EMBL" id="HBEV01002058">
    <property type="protein sequence ID" value="CAD8578245.1"/>
    <property type="molecule type" value="Transcribed_RNA"/>
</dbReference>
<keyword evidence="5" id="KW-0677">Repeat</keyword>
<dbReference type="GO" id="GO:0005524">
    <property type="term" value="F:ATP binding"/>
    <property type="evidence" value="ECO:0007669"/>
    <property type="project" value="UniProtKB-KW"/>
</dbReference>
<dbReference type="FunFam" id="3.20.180.20:FF:000003">
    <property type="entry name" value="Dynein heavy chain 12, axonemal"/>
    <property type="match status" value="1"/>
</dbReference>
<dbReference type="Gene3D" id="3.20.180.20">
    <property type="entry name" value="Dynein heavy chain, N-terminal domain 2"/>
    <property type="match status" value="1"/>
</dbReference>
<dbReference type="InterPro" id="IPR042222">
    <property type="entry name" value="Dynein_2_N"/>
</dbReference>
<dbReference type="FunFam" id="1.10.287.2620:FF:000002">
    <property type="entry name" value="Dynein heavy chain 2, axonemal"/>
    <property type="match status" value="1"/>
</dbReference>
<dbReference type="Pfam" id="PF12777">
    <property type="entry name" value="MT"/>
    <property type="match status" value="1"/>
</dbReference>
<dbReference type="InterPro" id="IPR041658">
    <property type="entry name" value="AAA_lid_11"/>
</dbReference>
<dbReference type="InterPro" id="IPR024743">
    <property type="entry name" value="Dynein_HC_stalk"/>
</dbReference>
<feature type="domain" description="AAA+ ATPase" evidence="19">
    <location>
        <begin position="800"/>
        <end position="939"/>
    </location>
</feature>
<evidence type="ECO:0000256" key="15">
    <source>
        <dbReference type="ARBA" id="ARBA00023273"/>
    </source>
</evidence>
<keyword evidence="14" id="KW-0206">Cytoskeleton</keyword>
<dbReference type="GO" id="GO:0045505">
    <property type="term" value="F:dynein intermediate chain binding"/>
    <property type="evidence" value="ECO:0007669"/>
    <property type="project" value="InterPro"/>
</dbReference>
<dbReference type="FunFam" id="3.40.50.300:FF:000044">
    <property type="entry name" value="Dynein heavy chain 5, axonemal"/>
    <property type="match status" value="1"/>
</dbReference>
<keyword evidence="12" id="KW-0969">Cilium</keyword>
<dbReference type="Pfam" id="PF17852">
    <property type="entry name" value="Dynein_AAA_lid"/>
    <property type="match status" value="1"/>
</dbReference>
<keyword evidence="9" id="KW-0282">Flagellum</keyword>
<gene>
    <name evidence="20" type="ORF">MSP1404_LOCUS1605</name>
</gene>
<dbReference type="SMART" id="SM00382">
    <property type="entry name" value="AAA"/>
    <property type="match status" value="3"/>
</dbReference>
<protein>
    <recommendedName>
        <fullName evidence="19">AAA+ ATPase domain-containing protein</fullName>
    </recommendedName>
</protein>
<dbReference type="Pfam" id="PF12775">
    <property type="entry name" value="AAA_7"/>
    <property type="match status" value="1"/>
</dbReference>
<comment type="function">
    <text evidence="16">Force generating protein of eukaryotic cilia and flagella. Produces force towards the minus ends of microtubules. Dynein has ATPase activity; the force-producing power stroke is thought to occur on release of ADP.</text>
</comment>
<dbReference type="Pfam" id="PF17857">
    <property type="entry name" value="AAA_lid_1"/>
    <property type="match status" value="1"/>
</dbReference>
<keyword evidence="15" id="KW-0966">Cell projection</keyword>
<dbReference type="FunFam" id="1.10.8.1220:FF:000001">
    <property type="entry name" value="Dynein axonemal heavy chain 5"/>
    <property type="match status" value="1"/>
</dbReference>